<dbReference type="AlphaFoldDB" id="A0AA36HPZ3"/>
<evidence type="ECO:0000313" key="2">
    <source>
        <dbReference type="EMBL" id="CAJ1372891.1"/>
    </source>
</evidence>
<name>A0AA36HPZ3_9DINO</name>
<evidence type="ECO:0000256" key="1">
    <source>
        <dbReference type="SAM" id="Phobius"/>
    </source>
</evidence>
<keyword evidence="1" id="KW-0812">Transmembrane</keyword>
<evidence type="ECO:0000313" key="3">
    <source>
        <dbReference type="Proteomes" id="UP001178507"/>
    </source>
</evidence>
<reference evidence="2" key="1">
    <citation type="submission" date="2023-08" db="EMBL/GenBank/DDBJ databases">
        <authorList>
            <person name="Chen Y."/>
            <person name="Shah S."/>
            <person name="Dougan E. K."/>
            <person name="Thang M."/>
            <person name="Chan C."/>
        </authorList>
    </citation>
    <scope>NUCLEOTIDE SEQUENCE</scope>
</reference>
<feature type="transmembrane region" description="Helical" evidence="1">
    <location>
        <begin position="30"/>
        <end position="49"/>
    </location>
</feature>
<organism evidence="2 3">
    <name type="scientific">Effrenium voratum</name>
    <dbReference type="NCBI Taxonomy" id="2562239"/>
    <lineage>
        <taxon>Eukaryota</taxon>
        <taxon>Sar</taxon>
        <taxon>Alveolata</taxon>
        <taxon>Dinophyceae</taxon>
        <taxon>Suessiales</taxon>
        <taxon>Symbiodiniaceae</taxon>
        <taxon>Effrenium</taxon>
    </lineage>
</organism>
<keyword evidence="3" id="KW-1185">Reference proteome</keyword>
<proteinExistence type="predicted"/>
<dbReference type="EMBL" id="CAUJNA010000162">
    <property type="protein sequence ID" value="CAJ1372891.1"/>
    <property type="molecule type" value="Genomic_DNA"/>
</dbReference>
<accession>A0AA36HPZ3</accession>
<keyword evidence="1" id="KW-1133">Transmembrane helix</keyword>
<keyword evidence="1" id="KW-0472">Membrane</keyword>
<feature type="transmembrane region" description="Helical" evidence="1">
    <location>
        <begin position="55"/>
        <end position="75"/>
    </location>
</feature>
<sequence length="115" mass="12217">MAEAEPEEPGPLPKGIYHDGSRWGEIGQKASICFGAYAVALAIAVGAWAGVFPAYQALVILVVAFILEIVAKFGVKFTKQNMHNVLTDDVGPMPILSATLLMPGLHPKASMPPFL</sequence>
<gene>
    <name evidence="2" type="ORF">EVOR1521_LOCUS2872</name>
</gene>
<protein>
    <submittedName>
        <fullName evidence="2">Uncharacterized protein</fullName>
    </submittedName>
</protein>
<dbReference type="Proteomes" id="UP001178507">
    <property type="component" value="Unassembled WGS sequence"/>
</dbReference>
<comment type="caution">
    <text evidence="2">The sequence shown here is derived from an EMBL/GenBank/DDBJ whole genome shotgun (WGS) entry which is preliminary data.</text>
</comment>